<dbReference type="InterPro" id="IPR036388">
    <property type="entry name" value="WH-like_DNA-bd_sf"/>
</dbReference>
<dbReference type="SUPFAM" id="SSF46785">
    <property type="entry name" value="Winged helix' DNA-binding domain"/>
    <property type="match status" value="1"/>
</dbReference>
<dbReference type="InterPro" id="IPR027417">
    <property type="entry name" value="P-loop_NTPase"/>
</dbReference>
<dbReference type="InterPro" id="IPR047113">
    <property type="entry name" value="PA2G4/ARX1"/>
</dbReference>
<evidence type="ECO:0000313" key="3">
    <source>
        <dbReference type="Proteomes" id="UP001418222"/>
    </source>
</evidence>
<name>A0AAP0C045_9ASPA</name>
<dbReference type="Gene3D" id="3.40.50.300">
    <property type="entry name" value="P-loop containing nucleotide triphosphate hydrolases"/>
    <property type="match status" value="1"/>
</dbReference>
<evidence type="ECO:0000256" key="1">
    <source>
        <dbReference type="ARBA" id="ARBA00007319"/>
    </source>
</evidence>
<organism evidence="2 3">
    <name type="scientific">Platanthera zijinensis</name>
    <dbReference type="NCBI Taxonomy" id="2320716"/>
    <lineage>
        <taxon>Eukaryota</taxon>
        <taxon>Viridiplantae</taxon>
        <taxon>Streptophyta</taxon>
        <taxon>Embryophyta</taxon>
        <taxon>Tracheophyta</taxon>
        <taxon>Spermatophyta</taxon>
        <taxon>Magnoliopsida</taxon>
        <taxon>Liliopsida</taxon>
        <taxon>Asparagales</taxon>
        <taxon>Orchidaceae</taxon>
        <taxon>Orchidoideae</taxon>
        <taxon>Orchideae</taxon>
        <taxon>Orchidinae</taxon>
        <taxon>Platanthera</taxon>
    </lineage>
</organism>
<dbReference type="AlphaFoldDB" id="A0AAP0C045"/>
<comment type="caution">
    <text evidence="2">The sequence shown here is derived from an EMBL/GenBank/DDBJ whole genome shotgun (WGS) entry which is preliminary data.</text>
</comment>
<evidence type="ECO:0000313" key="2">
    <source>
        <dbReference type="EMBL" id="KAK8956772.1"/>
    </source>
</evidence>
<dbReference type="EMBL" id="JBBWWQ010000001">
    <property type="protein sequence ID" value="KAK8956772.1"/>
    <property type="molecule type" value="Genomic_DNA"/>
</dbReference>
<gene>
    <name evidence="2" type="ORF">KSP39_PZI001169</name>
</gene>
<dbReference type="FunFam" id="1.10.10.10:FF:000029">
    <property type="entry name" value="Proliferation-associated 2G4, a"/>
    <property type="match status" value="1"/>
</dbReference>
<proteinExistence type="inferred from homology"/>
<reference evidence="2 3" key="1">
    <citation type="journal article" date="2022" name="Nat. Plants">
        <title>Genomes of leafy and leafless Platanthera orchids illuminate the evolution of mycoheterotrophy.</title>
        <authorList>
            <person name="Li M.H."/>
            <person name="Liu K.W."/>
            <person name="Li Z."/>
            <person name="Lu H.C."/>
            <person name="Ye Q.L."/>
            <person name="Zhang D."/>
            <person name="Wang J.Y."/>
            <person name="Li Y.F."/>
            <person name="Zhong Z.M."/>
            <person name="Liu X."/>
            <person name="Yu X."/>
            <person name="Liu D.K."/>
            <person name="Tu X.D."/>
            <person name="Liu B."/>
            <person name="Hao Y."/>
            <person name="Liao X.Y."/>
            <person name="Jiang Y.T."/>
            <person name="Sun W.H."/>
            <person name="Chen J."/>
            <person name="Chen Y.Q."/>
            <person name="Ai Y."/>
            <person name="Zhai J.W."/>
            <person name="Wu S.S."/>
            <person name="Zhou Z."/>
            <person name="Hsiao Y.Y."/>
            <person name="Wu W.L."/>
            <person name="Chen Y.Y."/>
            <person name="Lin Y.F."/>
            <person name="Hsu J.L."/>
            <person name="Li C.Y."/>
            <person name="Wang Z.W."/>
            <person name="Zhao X."/>
            <person name="Zhong W.Y."/>
            <person name="Ma X.K."/>
            <person name="Ma L."/>
            <person name="Huang J."/>
            <person name="Chen G.Z."/>
            <person name="Huang M.Z."/>
            <person name="Huang L."/>
            <person name="Peng D.H."/>
            <person name="Luo Y.B."/>
            <person name="Zou S.Q."/>
            <person name="Chen S.P."/>
            <person name="Lan S."/>
            <person name="Tsai W.C."/>
            <person name="Van de Peer Y."/>
            <person name="Liu Z.J."/>
        </authorList>
    </citation>
    <scope>NUCLEOTIDE SEQUENCE [LARGE SCALE GENOMIC DNA]</scope>
    <source>
        <strain evidence="2">Lor287</strain>
    </source>
</reference>
<dbReference type="InterPro" id="IPR036390">
    <property type="entry name" value="WH_DNA-bd_sf"/>
</dbReference>
<sequence length="189" mass="21519">MKSSRFIFSEISQKYPIIPFCARALEEKRAQLGLVECVNHDLLQPYPILHEKPGKYHCLCLILLLKQRYGASPEIDPGHRCIFREVESGDLIAYGLIQEFVGRFPIIASLSGFNSGDNIPDDLIDVPSEVSKPIASAQENYTEDEMIDTQVREPLRKQDEEVEANLFIEKIGNTNSDIKNEKFSKFEID</sequence>
<dbReference type="Gene3D" id="1.10.10.10">
    <property type="entry name" value="Winged helix-like DNA-binding domain superfamily/Winged helix DNA-binding domain"/>
    <property type="match status" value="1"/>
</dbReference>
<protein>
    <submittedName>
        <fullName evidence="2">Uncharacterized protein</fullName>
    </submittedName>
</protein>
<dbReference type="Proteomes" id="UP001418222">
    <property type="component" value="Unassembled WGS sequence"/>
</dbReference>
<accession>A0AAP0C045</accession>
<keyword evidence="3" id="KW-1185">Reference proteome</keyword>
<comment type="similarity">
    <text evidence="1">Belongs to the peptidase M24 family.</text>
</comment>
<dbReference type="PANTHER" id="PTHR10804:SF11">
    <property type="entry name" value="PROLIFERATION-ASSOCIATED PROTEIN 2G4"/>
    <property type="match status" value="1"/>
</dbReference>
<dbReference type="PANTHER" id="PTHR10804">
    <property type="entry name" value="PROTEASE FAMILY M24 METHIONYL AMINOPEPTIDASE, AMINOPEPTIDASE P"/>
    <property type="match status" value="1"/>
</dbReference>